<protein>
    <submittedName>
        <fullName evidence="1">Uncharacterized protein</fullName>
    </submittedName>
</protein>
<comment type="caution">
    <text evidence="1">The sequence shown here is derived from an EMBL/GenBank/DDBJ whole genome shotgun (WGS) entry which is preliminary data.</text>
</comment>
<gene>
    <name evidence="1" type="ORF">SPIL2461_LOCUS11094</name>
</gene>
<feature type="non-terminal residue" evidence="1">
    <location>
        <position position="1"/>
    </location>
</feature>
<evidence type="ECO:0000313" key="1">
    <source>
        <dbReference type="EMBL" id="CAE7452689.1"/>
    </source>
</evidence>
<dbReference type="EMBL" id="CAJNIZ010021519">
    <property type="protein sequence ID" value="CAE7452689.1"/>
    <property type="molecule type" value="Genomic_DNA"/>
</dbReference>
<reference evidence="1" key="1">
    <citation type="submission" date="2021-02" db="EMBL/GenBank/DDBJ databases">
        <authorList>
            <person name="Dougan E. K."/>
            <person name="Rhodes N."/>
            <person name="Thang M."/>
            <person name="Chan C."/>
        </authorList>
    </citation>
    <scope>NUCLEOTIDE SEQUENCE</scope>
</reference>
<sequence>MSDNVSVIDAIKLVAKATREDTNKVVDMVKGALHPEQIDDMRLMLSRAREGRLGRYVLCGCSSLERDTSLRRRASKGANKATAKFQGVPPIGEGVPSVICYNRQTVFSTDAGVEAMIPRTRRLHDAQVSLHRQQQQLDERYQRDSEKLAQAVEEDLVNRFRSSLRVAPDTAGEEAKRGGASSSTATTMGGGYNAPCCYSTANKDASSLSLGGRGDGRLSKKVPKHVGYFCVDEPGRADMSYRNTPDCEKLPGAL</sequence>
<accession>A0A812RQX2</accession>
<name>A0A812RQX2_SYMPI</name>
<dbReference type="AlphaFoldDB" id="A0A812RQX2"/>
<dbReference type="Proteomes" id="UP000649617">
    <property type="component" value="Unassembled WGS sequence"/>
</dbReference>
<organism evidence="1 2">
    <name type="scientific">Symbiodinium pilosum</name>
    <name type="common">Dinoflagellate</name>
    <dbReference type="NCBI Taxonomy" id="2952"/>
    <lineage>
        <taxon>Eukaryota</taxon>
        <taxon>Sar</taxon>
        <taxon>Alveolata</taxon>
        <taxon>Dinophyceae</taxon>
        <taxon>Suessiales</taxon>
        <taxon>Symbiodiniaceae</taxon>
        <taxon>Symbiodinium</taxon>
    </lineage>
</organism>
<keyword evidence="2" id="KW-1185">Reference proteome</keyword>
<feature type="non-terminal residue" evidence="1">
    <location>
        <position position="254"/>
    </location>
</feature>
<evidence type="ECO:0000313" key="2">
    <source>
        <dbReference type="Proteomes" id="UP000649617"/>
    </source>
</evidence>
<proteinExistence type="predicted"/>